<name>A0A9P6KCV9_9FUNG</name>
<protein>
    <submittedName>
        <fullName evidence="1">Uncharacterized protein</fullName>
    </submittedName>
</protein>
<gene>
    <name evidence="1" type="ORF">BGW38_003391</name>
</gene>
<dbReference type="AlphaFoldDB" id="A0A9P6KCV9"/>
<dbReference type="OrthoDB" id="2447334at2759"/>
<accession>A0A9P6KCV9</accession>
<comment type="caution">
    <text evidence="1">The sequence shown here is derived from an EMBL/GenBank/DDBJ whole genome shotgun (WGS) entry which is preliminary data.</text>
</comment>
<evidence type="ECO:0000313" key="1">
    <source>
        <dbReference type="EMBL" id="KAF9580092.1"/>
    </source>
</evidence>
<organism evidence="1 2">
    <name type="scientific">Lunasporangiospora selenospora</name>
    <dbReference type="NCBI Taxonomy" id="979761"/>
    <lineage>
        <taxon>Eukaryota</taxon>
        <taxon>Fungi</taxon>
        <taxon>Fungi incertae sedis</taxon>
        <taxon>Mucoromycota</taxon>
        <taxon>Mortierellomycotina</taxon>
        <taxon>Mortierellomycetes</taxon>
        <taxon>Mortierellales</taxon>
        <taxon>Mortierellaceae</taxon>
        <taxon>Lunasporangiospora</taxon>
    </lineage>
</organism>
<proteinExistence type="predicted"/>
<dbReference type="Proteomes" id="UP000780801">
    <property type="component" value="Unassembled WGS sequence"/>
</dbReference>
<evidence type="ECO:0000313" key="2">
    <source>
        <dbReference type="Proteomes" id="UP000780801"/>
    </source>
</evidence>
<dbReference type="EMBL" id="JAABOA010002286">
    <property type="protein sequence ID" value="KAF9580092.1"/>
    <property type="molecule type" value="Genomic_DNA"/>
</dbReference>
<keyword evidence="2" id="KW-1185">Reference proteome</keyword>
<reference evidence="1" key="1">
    <citation type="journal article" date="2020" name="Fungal Divers.">
        <title>Resolving the Mortierellaceae phylogeny through synthesis of multi-gene phylogenetics and phylogenomics.</title>
        <authorList>
            <person name="Vandepol N."/>
            <person name="Liber J."/>
            <person name="Desiro A."/>
            <person name="Na H."/>
            <person name="Kennedy M."/>
            <person name="Barry K."/>
            <person name="Grigoriev I.V."/>
            <person name="Miller A.N."/>
            <person name="O'Donnell K."/>
            <person name="Stajich J.E."/>
            <person name="Bonito G."/>
        </authorList>
    </citation>
    <scope>NUCLEOTIDE SEQUENCE</scope>
    <source>
        <strain evidence="1">KOD1015</strain>
    </source>
</reference>
<sequence>MFKSLHTPQQLQEPQEAFYVSTSSAISSGIVVNDILEALARELASEQLAESEPHGFVIGDVEEAHMAFKGKADRAEARPVLKTLPGEPLQGLGDSERAYLELFAKDPQATGRLLETRVLEAAKKDGSTIAQDTWRHSQDCQTCKGYG</sequence>